<keyword evidence="7" id="KW-0645">Protease</keyword>
<sequence>MKGKKKLTKVLIIIISIFVAFFLVRFIICQVTLRNSTNRNEISELQQVKLDNKMQTVLLEGVTKDLPIMITVHGGPGSPIPFNVGCRGIFPELTSKYIMVYWDQYGCAKNYEKLNYDVTIDSYENMLSDLVLEMKKQFPNKKIYLFGMSWGTVLTCKVANRLPNDINGVIAYGQIIRDVAKDKDTYNQLVQCNLTVDERKVLKHVMESDNCDMKSRLEVYALISKYTNGFFYKDKDESNSRFYKIILKTFFSPDYSLKNAYGTIVDGNQNVQTNSNVLEEMFNINLTKELLQLKVPYLILQGKDDIVASTSIAKQVVKNSNNPNLKIKVFEKSGHIPTNNCFEKVISSIIDFKSK</sequence>
<dbReference type="Proteomes" id="UP000239471">
    <property type="component" value="Unassembled WGS sequence"/>
</dbReference>
<dbReference type="GO" id="GO:0005737">
    <property type="term" value="C:cytoplasm"/>
    <property type="evidence" value="ECO:0007669"/>
    <property type="project" value="UniProtKB-SubCell"/>
</dbReference>
<dbReference type="AlphaFoldDB" id="A0A2T0BBB4"/>
<dbReference type="OrthoDB" id="53505at2"/>
<evidence type="ECO:0000256" key="8">
    <source>
        <dbReference type="ARBA" id="ARBA00022801"/>
    </source>
</evidence>
<keyword evidence="8 12" id="KW-0378">Hydrolase</keyword>
<comment type="subcellular location">
    <subcellularLocation>
        <location evidence="2">Cytoplasm</location>
    </subcellularLocation>
</comment>
<protein>
    <recommendedName>
        <fullName evidence="4">prolyl aminopeptidase</fullName>
        <ecNumber evidence="4">3.4.11.5</ecNumber>
    </recommendedName>
    <alternativeName>
        <fullName evidence="9">Prolyl aminopeptidase</fullName>
    </alternativeName>
</protein>
<keyword evidence="10" id="KW-0472">Membrane</keyword>
<evidence type="ECO:0000313" key="12">
    <source>
        <dbReference type="EMBL" id="PRR81181.1"/>
    </source>
</evidence>
<keyword evidence="10" id="KW-0812">Transmembrane</keyword>
<evidence type="ECO:0000256" key="5">
    <source>
        <dbReference type="ARBA" id="ARBA00022438"/>
    </source>
</evidence>
<dbReference type="InterPro" id="IPR002410">
    <property type="entry name" value="Peptidase_S33"/>
</dbReference>
<evidence type="ECO:0000313" key="13">
    <source>
        <dbReference type="Proteomes" id="UP000239471"/>
    </source>
</evidence>
<reference evidence="12 13" key="1">
    <citation type="submission" date="2018-03" db="EMBL/GenBank/DDBJ databases">
        <title>Genome sequence of Clostridium vincentii DSM 10228.</title>
        <authorList>
            <person name="Poehlein A."/>
            <person name="Daniel R."/>
        </authorList>
    </citation>
    <scope>NUCLEOTIDE SEQUENCE [LARGE SCALE GENOMIC DNA]</scope>
    <source>
        <strain evidence="12 13">DSM 10228</strain>
    </source>
</reference>
<evidence type="ECO:0000256" key="7">
    <source>
        <dbReference type="ARBA" id="ARBA00022670"/>
    </source>
</evidence>
<evidence type="ECO:0000256" key="2">
    <source>
        <dbReference type="ARBA" id="ARBA00004496"/>
    </source>
</evidence>
<dbReference type="EMBL" id="PVXQ01000034">
    <property type="protein sequence ID" value="PRR81181.1"/>
    <property type="molecule type" value="Genomic_DNA"/>
</dbReference>
<dbReference type="InterPro" id="IPR000073">
    <property type="entry name" value="AB_hydrolase_1"/>
</dbReference>
<gene>
    <name evidence="12" type="ORF">CLVI_26850</name>
</gene>
<evidence type="ECO:0000256" key="4">
    <source>
        <dbReference type="ARBA" id="ARBA00012568"/>
    </source>
</evidence>
<feature type="transmembrane region" description="Helical" evidence="10">
    <location>
        <begin position="7"/>
        <end position="28"/>
    </location>
</feature>
<comment type="caution">
    <text evidence="12">The sequence shown here is derived from an EMBL/GenBank/DDBJ whole genome shotgun (WGS) entry which is preliminary data.</text>
</comment>
<organism evidence="12 13">
    <name type="scientific">Clostridium vincentii</name>
    <dbReference type="NCBI Taxonomy" id="52704"/>
    <lineage>
        <taxon>Bacteria</taxon>
        <taxon>Bacillati</taxon>
        <taxon>Bacillota</taxon>
        <taxon>Clostridia</taxon>
        <taxon>Eubacteriales</taxon>
        <taxon>Clostridiaceae</taxon>
        <taxon>Clostridium</taxon>
    </lineage>
</organism>
<dbReference type="GO" id="GO:0006508">
    <property type="term" value="P:proteolysis"/>
    <property type="evidence" value="ECO:0007669"/>
    <property type="project" value="UniProtKB-KW"/>
</dbReference>
<dbReference type="InterPro" id="IPR029058">
    <property type="entry name" value="AB_hydrolase_fold"/>
</dbReference>
<dbReference type="Gene3D" id="3.40.50.1820">
    <property type="entry name" value="alpha/beta hydrolase"/>
    <property type="match status" value="1"/>
</dbReference>
<evidence type="ECO:0000256" key="3">
    <source>
        <dbReference type="ARBA" id="ARBA00010088"/>
    </source>
</evidence>
<keyword evidence="5" id="KW-0031">Aminopeptidase</keyword>
<dbReference type="PANTHER" id="PTHR43722:SF1">
    <property type="entry name" value="PROLINE IMINOPEPTIDASE"/>
    <property type="match status" value="1"/>
</dbReference>
<keyword evidence="6" id="KW-0963">Cytoplasm</keyword>
<dbReference type="PANTHER" id="PTHR43722">
    <property type="entry name" value="PROLINE IMINOPEPTIDASE"/>
    <property type="match status" value="1"/>
</dbReference>
<evidence type="ECO:0000256" key="10">
    <source>
        <dbReference type="SAM" id="Phobius"/>
    </source>
</evidence>
<accession>A0A2T0BBB4</accession>
<dbReference type="PRINTS" id="PR00793">
    <property type="entry name" value="PROAMNOPTASE"/>
</dbReference>
<evidence type="ECO:0000259" key="11">
    <source>
        <dbReference type="Pfam" id="PF00561"/>
    </source>
</evidence>
<dbReference type="EC" id="3.4.11.5" evidence="4"/>
<name>A0A2T0BBB4_9CLOT</name>
<dbReference type="RefSeq" id="WP_106060605.1">
    <property type="nucleotide sequence ID" value="NZ_PVXQ01000034.1"/>
</dbReference>
<evidence type="ECO:0000256" key="9">
    <source>
        <dbReference type="ARBA" id="ARBA00029605"/>
    </source>
</evidence>
<comment type="catalytic activity">
    <reaction evidence="1">
        <text>Release of N-terminal proline from a peptide.</text>
        <dbReference type="EC" id="3.4.11.5"/>
    </reaction>
</comment>
<dbReference type="InterPro" id="IPR005944">
    <property type="entry name" value="Pro_iminopeptidase"/>
</dbReference>
<feature type="domain" description="AB hydrolase-1" evidence="11">
    <location>
        <begin position="67"/>
        <end position="174"/>
    </location>
</feature>
<proteinExistence type="inferred from homology"/>
<evidence type="ECO:0000256" key="1">
    <source>
        <dbReference type="ARBA" id="ARBA00001585"/>
    </source>
</evidence>
<keyword evidence="10" id="KW-1133">Transmembrane helix</keyword>
<dbReference type="GO" id="GO:0004177">
    <property type="term" value="F:aminopeptidase activity"/>
    <property type="evidence" value="ECO:0007669"/>
    <property type="project" value="UniProtKB-KW"/>
</dbReference>
<dbReference type="SUPFAM" id="SSF53474">
    <property type="entry name" value="alpha/beta-Hydrolases"/>
    <property type="match status" value="1"/>
</dbReference>
<dbReference type="Pfam" id="PF00561">
    <property type="entry name" value="Abhydrolase_1"/>
    <property type="match status" value="1"/>
</dbReference>
<comment type="similarity">
    <text evidence="3">Belongs to the peptidase S33 family.</text>
</comment>
<evidence type="ECO:0000256" key="6">
    <source>
        <dbReference type="ARBA" id="ARBA00022490"/>
    </source>
</evidence>
<keyword evidence="13" id="KW-1185">Reference proteome</keyword>